<proteinExistence type="predicted"/>
<evidence type="ECO:0000313" key="2">
    <source>
        <dbReference type="Ensembl" id="ENSPSTP00000019667.1"/>
    </source>
</evidence>
<dbReference type="Proteomes" id="UP000694428">
    <property type="component" value="Unplaced"/>
</dbReference>
<sequence length="124" mass="13210">MQPNCSHPHSTQGPGADPSPSQSTHTAGQSSCHPSGDVHIQLSSAGGEGRENASWRRSRLSSQSHSHGHGHSEGGGSADSSPDPEEHSSSISELRYVLQWLHRSLPYVLILGVKLIVQHIIGRV</sequence>
<reference evidence="2" key="2">
    <citation type="submission" date="2025-09" db="UniProtKB">
        <authorList>
            <consortium name="Ensembl"/>
        </authorList>
    </citation>
    <scope>IDENTIFICATION</scope>
</reference>
<accession>A0A8C9FVQ6</accession>
<reference evidence="2" key="1">
    <citation type="submission" date="2025-08" db="UniProtKB">
        <authorList>
            <consortium name="Ensembl"/>
        </authorList>
    </citation>
    <scope>IDENTIFICATION</scope>
</reference>
<evidence type="ECO:0000256" key="1">
    <source>
        <dbReference type="SAM" id="MobiDB-lite"/>
    </source>
</evidence>
<dbReference type="Ensembl" id="ENSPSTT00000020615.1">
    <property type="protein sequence ID" value="ENSPSTP00000019667.1"/>
    <property type="gene ID" value="ENSPSTG00000014224.1"/>
</dbReference>
<feature type="region of interest" description="Disordered" evidence="1">
    <location>
        <begin position="1"/>
        <end position="91"/>
    </location>
</feature>
<keyword evidence="3" id="KW-1185">Reference proteome</keyword>
<dbReference type="AlphaFoldDB" id="A0A8C9FVQ6"/>
<feature type="compositionally biased region" description="Polar residues" evidence="1">
    <location>
        <begin position="1"/>
        <end position="33"/>
    </location>
</feature>
<protein>
    <submittedName>
        <fullName evidence="2">Uncharacterized protein</fullName>
    </submittedName>
</protein>
<evidence type="ECO:0000313" key="3">
    <source>
        <dbReference type="Proteomes" id="UP000694428"/>
    </source>
</evidence>
<name>A0A8C9FVQ6_PAVCR</name>
<organism evidence="2 3">
    <name type="scientific">Pavo cristatus</name>
    <name type="common">Indian peafowl</name>
    <name type="synonym">Blue peafowl</name>
    <dbReference type="NCBI Taxonomy" id="9049"/>
    <lineage>
        <taxon>Eukaryota</taxon>
        <taxon>Metazoa</taxon>
        <taxon>Chordata</taxon>
        <taxon>Craniata</taxon>
        <taxon>Vertebrata</taxon>
        <taxon>Euteleostomi</taxon>
        <taxon>Archelosauria</taxon>
        <taxon>Archosauria</taxon>
        <taxon>Dinosauria</taxon>
        <taxon>Saurischia</taxon>
        <taxon>Theropoda</taxon>
        <taxon>Coelurosauria</taxon>
        <taxon>Aves</taxon>
        <taxon>Neognathae</taxon>
        <taxon>Galloanserae</taxon>
        <taxon>Galliformes</taxon>
        <taxon>Phasianidae</taxon>
        <taxon>Phasianinae</taxon>
        <taxon>Pavo</taxon>
    </lineage>
</organism>